<feature type="transmembrane region" description="Helical" evidence="6">
    <location>
        <begin position="106"/>
        <end position="127"/>
    </location>
</feature>
<evidence type="ECO:0000256" key="3">
    <source>
        <dbReference type="ARBA" id="ARBA00022692"/>
    </source>
</evidence>
<dbReference type="PANTHER" id="PTHR23519">
    <property type="entry name" value="AUTOPHAGY-RELATED PROTEIN 22"/>
    <property type="match status" value="1"/>
</dbReference>
<feature type="transmembrane region" description="Helical" evidence="6">
    <location>
        <begin position="303"/>
        <end position="321"/>
    </location>
</feature>
<proteinExistence type="predicted"/>
<feature type="transmembrane region" description="Helical" evidence="6">
    <location>
        <begin position="12"/>
        <end position="35"/>
    </location>
</feature>
<dbReference type="GO" id="GO:0012505">
    <property type="term" value="C:endomembrane system"/>
    <property type="evidence" value="ECO:0007669"/>
    <property type="project" value="UniProtKB-SubCell"/>
</dbReference>
<feature type="transmembrane region" description="Helical" evidence="6">
    <location>
        <begin position="148"/>
        <end position="168"/>
    </location>
</feature>
<organism evidence="8 9">
    <name type="scientific">Mariprofundus aestuarium</name>
    <dbReference type="NCBI Taxonomy" id="1921086"/>
    <lineage>
        <taxon>Bacteria</taxon>
        <taxon>Pseudomonadati</taxon>
        <taxon>Pseudomonadota</taxon>
        <taxon>Candidatius Mariprofundia</taxon>
        <taxon>Mariprofundales</taxon>
        <taxon>Mariprofundaceae</taxon>
        <taxon>Mariprofundus</taxon>
    </lineage>
</organism>
<feature type="transmembrane region" description="Helical" evidence="6">
    <location>
        <begin position="83"/>
        <end position="100"/>
    </location>
</feature>
<feature type="transmembrane region" description="Helical" evidence="6">
    <location>
        <begin position="361"/>
        <end position="386"/>
    </location>
</feature>
<dbReference type="Proteomes" id="UP000231701">
    <property type="component" value="Chromosome"/>
</dbReference>
<feature type="transmembrane region" description="Helical" evidence="6">
    <location>
        <begin position="392"/>
        <end position="411"/>
    </location>
</feature>
<feature type="transmembrane region" description="Helical" evidence="6">
    <location>
        <begin position="327"/>
        <end position="349"/>
    </location>
</feature>
<feature type="domain" description="Major facilitator superfamily (MFS) profile" evidence="7">
    <location>
        <begin position="1"/>
        <end position="416"/>
    </location>
</feature>
<dbReference type="InterPro" id="IPR050495">
    <property type="entry name" value="ATG22/LtaA_families"/>
</dbReference>
<evidence type="ECO:0000313" key="8">
    <source>
        <dbReference type="EMBL" id="ATX80033.1"/>
    </source>
</evidence>
<keyword evidence="4 6" id="KW-1133">Transmembrane helix</keyword>
<feature type="transmembrane region" description="Helical" evidence="6">
    <location>
        <begin position="238"/>
        <end position="260"/>
    </location>
</feature>
<sequence>MIKSNRKTIYSWALYDWANSAYTTTVMAGFFPVFFKQYWASDLTANESTFWLGVANAGAGLVIALLAPMLGAMADQGGLKKQMMLSFTSLAVVMTAALFLVSEGQWIMAVLVYLFGAIAFSGANVFYDALIVDVAEHSDLDRVSALGYALGYIGGGILFAINVVMTLHPDWFFLADKAEAVRWSFLSVAIWWGLFTIPVALYVHEAGETGRMGWLASARAGFHQLSDTIHHLRSLKQVWLFLIAYFLYIDGVNTVAHMAVDYGLSLGFDSNVLISALLMTQFIAFPAALAAGWLGGRFGAKRVIIASIAVYAAACIWSSTMQNANDFYWLAAAIGLVMGGIQALSRSMYARIIPKKQSAEFFGFFNMLGKFATVFGPLLMGVASYLTGSARFSILVIVLLFAAGAIVLYYVEDNVQREEV</sequence>
<evidence type="ECO:0000256" key="4">
    <source>
        <dbReference type="ARBA" id="ARBA00022989"/>
    </source>
</evidence>
<feature type="transmembrane region" description="Helical" evidence="6">
    <location>
        <begin position="272"/>
        <end position="296"/>
    </location>
</feature>
<dbReference type="GO" id="GO:0022857">
    <property type="term" value="F:transmembrane transporter activity"/>
    <property type="evidence" value="ECO:0007669"/>
    <property type="project" value="InterPro"/>
</dbReference>
<protein>
    <submittedName>
        <fullName evidence="8">MFS transporter, UMF1 family</fullName>
    </submittedName>
</protein>
<dbReference type="InterPro" id="IPR036259">
    <property type="entry name" value="MFS_trans_sf"/>
</dbReference>
<keyword evidence="2" id="KW-0813">Transport</keyword>
<dbReference type="InterPro" id="IPR024671">
    <property type="entry name" value="Atg22-like"/>
</dbReference>
<dbReference type="Pfam" id="PF11700">
    <property type="entry name" value="ATG22"/>
    <property type="match status" value="1"/>
</dbReference>
<evidence type="ECO:0000259" key="7">
    <source>
        <dbReference type="PROSITE" id="PS50850"/>
    </source>
</evidence>
<dbReference type="PANTHER" id="PTHR23519:SF1">
    <property type="entry name" value="AUTOPHAGY-RELATED PROTEIN 22"/>
    <property type="match status" value="1"/>
</dbReference>
<dbReference type="PROSITE" id="PS50850">
    <property type="entry name" value="MFS"/>
    <property type="match status" value="1"/>
</dbReference>
<comment type="subcellular location">
    <subcellularLocation>
        <location evidence="1">Endomembrane system</location>
        <topology evidence="1">Multi-pass membrane protein</topology>
    </subcellularLocation>
</comment>
<feature type="transmembrane region" description="Helical" evidence="6">
    <location>
        <begin position="180"/>
        <end position="203"/>
    </location>
</feature>
<evidence type="ECO:0000256" key="2">
    <source>
        <dbReference type="ARBA" id="ARBA00022448"/>
    </source>
</evidence>
<keyword evidence="5 6" id="KW-0472">Membrane</keyword>
<dbReference type="OrthoDB" id="5289893at2"/>
<dbReference type="Gene3D" id="1.20.1250.20">
    <property type="entry name" value="MFS general substrate transporter like domains"/>
    <property type="match status" value="2"/>
</dbReference>
<dbReference type="AlphaFoldDB" id="A0A2K8KYN4"/>
<evidence type="ECO:0000313" key="9">
    <source>
        <dbReference type="Proteomes" id="UP000231701"/>
    </source>
</evidence>
<keyword evidence="3 6" id="KW-0812">Transmembrane</keyword>
<evidence type="ECO:0000256" key="5">
    <source>
        <dbReference type="ARBA" id="ARBA00023136"/>
    </source>
</evidence>
<dbReference type="RefSeq" id="WP_100277856.1">
    <property type="nucleotide sequence ID" value="NZ_CP018799.1"/>
</dbReference>
<dbReference type="KEGG" id="maes:Ga0123461_1620"/>
<dbReference type="EMBL" id="CP018799">
    <property type="protein sequence ID" value="ATX80033.1"/>
    <property type="molecule type" value="Genomic_DNA"/>
</dbReference>
<gene>
    <name evidence="8" type="ORF">Ga0123461_1620</name>
</gene>
<evidence type="ECO:0000256" key="6">
    <source>
        <dbReference type="SAM" id="Phobius"/>
    </source>
</evidence>
<keyword evidence="9" id="KW-1185">Reference proteome</keyword>
<dbReference type="InterPro" id="IPR020846">
    <property type="entry name" value="MFS_dom"/>
</dbReference>
<dbReference type="SUPFAM" id="SSF103473">
    <property type="entry name" value="MFS general substrate transporter"/>
    <property type="match status" value="1"/>
</dbReference>
<feature type="transmembrane region" description="Helical" evidence="6">
    <location>
        <begin position="50"/>
        <end position="71"/>
    </location>
</feature>
<reference evidence="8 9" key="1">
    <citation type="submission" date="2016-12" db="EMBL/GenBank/DDBJ databases">
        <title>Isolation and genomic insights into novel planktonic Zetaproteobacteria from stratified waters of the Chesapeake Bay.</title>
        <authorList>
            <person name="McAllister S.M."/>
            <person name="Kato S."/>
            <person name="Chan C.S."/>
            <person name="Chiu B.K."/>
            <person name="Field E.K."/>
        </authorList>
    </citation>
    <scope>NUCLEOTIDE SEQUENCE [LARGE SCALE GENOMIC DNA]</scope>
    <source>
        <strain evidence="8 9">CP-5</strain>
    </source>
</reference>
<name>A0A2K8KYN4_MARES</name>
<accession>A0A2K8KYN4</accession>
<evidence type="ECO:0000256" key="1">
    <source>
        <dbReference type="ARBA" id="ARBA00004127"/>
    </source>
</evidence>
<dbReference type="CDD" id="cd17482">
    <property type="entry name" value="MFS_YxiO_like"/>
    <property type="match status" value="1"/>
</dbReference>